<reference evidence="6 7" key="2">
    <citation type="submission" date="2018-06" db="EMBL/GenBank/DDBJ databases">
        <authorList>
            <consortium name="Pathogen Informatics"/>
            <person name="Doyle S."/>
        </authorList>
    </citation>
    <scope>NUCLEOTIDE SEQUENCE [LARGE SCALE GENOMIC DNA]</scope>
    <source>
        <strain evidence="6 7">NCTC7295</strain>
    </source>
</reference>
<evidence type="ECO:0000313" key="3">
    <source>
        <dbReference type="EMBL" id="ECI4938580.1"/>
    </source>
</evidence>
<dbReference type="GO" id="GO:0030153">
    <property type="term" value="P:bacteriocin immunity"/>
    <property type="evidence" value="ECO:0007669"/>
    <property type="project" value="UniProtKB-KW"/>
</dbReference>
<reference evidence="5" key="1">
    <citation type="journal article" date="2018" name="Genome Biol.">
        <title>SKESA: strategic k-mer extension for scrupulous assemblies.</title>
        <authorList>
            <person name="Souvorov A."/>
            <person name="Agarwala R."/>
            <person name="Lipman D.J."/>
        </authorList>
    </citation>
    <scope>NUCLEOTIDE SEQUENCE</scope>
    <source>
        <strain evidence="5">Salmonella enterica</strain>
    </source>
</reference>
<evidence type="ECO:0000313" key="7">
    <source>
        <dbReference type="Proteomes" id="UP000254124"/>
    </source>
</evidence>
<dbReference type="CDD" id="cd16363">
    <property type="entry name" value="Col_Im_like"/>
    <property type="match status" value="1"/>
</dbReference>
<sequence>MRFEDYTGNEFKNFLQDIFKANTAPDDDKLDELLEHFEKITSHPDGPDLIYHTIDEEDCNPEGITKVVKAWRKSQGLPLFKNSEADS</sequence>
<evidence type="ECO:0000313" key="5">
    <source>
        <dbReference type="EMBL" id="HAB4462938.1"/>
    </source>
</evidence>
<dbReference type="AlphaFoldDB" id="A0A379S6W6"/>
<dbReference type="EMBL" id="AAIVIG010000067">
    <property type="protein sequence ID" value="ECI4938580.1"/>
    <property type="molecule type" value="Genomic_DNA"/>
</dbReference>
<comment type="similarity">
    <text evidence="1">Belongs to the colicins ColE2/ColE8/ColE9 and pyocins S1/S2 family.</text>
</comment>
<dbReference type="GO" id="GO:0015643">
    <property type="term" value="F:toxic substance binding"/>
    <property type="evidence" value="ECO:0007669"/>
    <property type="project" value="InterPro"/>
</dbReference>
<dbReference type="Proteomes" id="UP000254124">
    <property type="component" value="Unassembled WGS sequence"/>
</dbReference>
<dbReference type="Pfam" id="PF01320">
    <property type="entry name" value="Colicin_Pyocin"/>
    <property type="match status" value="1"/>
</dbReference>
<evidence type="ECO:0000256" key="1">
    <source>
        <dbReference type="ARBA" id="ARBA00009346"/>
    </source>
</evidence>
<dbReference type="PRINTS" id="PR01299">
    <property type="entry name" value="PYOCIN"/>
</dbReference>
<dbReference type="EMBL" id="AAMGFJ010000050">
    <property type="protein sequence ID" value="EDH0572705.1"/>
    <property type="molecule type" value="Genomic_DNA"/>
</dbReference>
<reference evidence="3" key="4">
    <citation type="submission" date="2018-07" db="EMBL/GenBank/DDBJ databases">
        <authorList>
            <person name="Ashton P.M."/>
            <person name="Dallman T."/>
            <person name="Nair S."/>
            <person name="De Pinna E."/>
            <person name="Peters T."/>
            <person name="Grant K."/>
        </authorList>
    </citation>
    <scope>NUCLEOTIDE SEQUENCE [LARGE SCALE GENOMIC DNA]</scope>
    <source>
        <strain evidence="3">475813</strain>
    </source>
</reference>
<gene>
    <name evidence="6" type="primary">imm_1</name>
    <name evidence="4" type="ORF">AHX45_22020</name>
    <name evidence="3" type="ORF">DSQ81_23745</name>
    <name evidence="5" type="ORF">GBZ58_20990</name>
    <name evidence="6" type="ORF">NCTC7295_04258</name>
</gene>
<reference evidence="5" key="5">
    <citation type="submission" date="2019-10" db="EMBL/GenBank/DDBJ databases">
        <authorList>
            <consortium name="NCBI Pathogen Detection Project"/>
        </authorList>
    </citation>
    <scope>NUCLEOTIDE SEQUENCE</scope>
    <source>
        <strain evidence="5">Salmonella enterica</strain>
    </source>
</reference>
<dbReference type="InterPro" id="IPR000290">
    <property type="entry name" value="Colicin_pyocin"/>
</dbReference>
<protein>
    <submittedName>
        <fullName evidence="3">Bacteriocin immunity protein</fullName>
    </submittedName>
    <submittedName>
        <fullName evidence="6">Colicin immunity protein ImmE2</fullName>
    </submittedName>
</protein>
<evidence type="ECO:0000313" key="4">
    <source>
        <dbReference type="EMBL" id="EDH0572705.1"/>
    </source>
</evidence>
<reference evidence="4" key="3">
    <citation type="submission" date="2018-07" db="EMBL/GenBank/DDBJ databases">
        <authorList>
            <consortium name="GenomeTrakr network: Whole genome sequencing for foodborne pathogen traceback"/>
        </authorList>
    </citation>
    <scope>NUCLEOTIDE SEQUENCE</scope>
    <source>
        <strain evidence="4">FDA00001204</strain>
    </source>
</reference>
<dbReference type="Gene3D" id="1.10.1200.20">
    <property type="entry name" value="Colicin E immunity protein"/>
    <property type="match status" value="1"/>
</dbReference>
<dbReference type="OMA" id="TIKEWRA"/>
<organism evidence="6 7">
    <name type="scientific">Salmonella enterica subsp. arizonae</name>
    <dbReference type="NCBI Taxonomy" id="59203"/>
    <lineage>
        <taxon>Bacteria</taxon>
        <taxon>Pseudomonadati</taxon>
        <taxon>Pseudomonadota</taxon>
        <taxon>Gammaproteobacteria</taxon>
        <taxon>Enterobacterales</taxon>
        <taxon>Enterobacteriaceae</taxon>
        <taxon>Salmonella</taxon>
    </lineage>
</organism>
<evidence type="ECO:0000256" key="2">
    <source>
        <dbReference type="ARBA" id="ARBA00023025"/>
    </source>
</evidence>
<evidence type="ECO:0000313" key="6">
    <source>
        <dbReference type="EMBL" id="SUG16543.1"/>
    </source>
</evidence>
<dbReference type="SUPFAM" id="SSF47345">
    <property type="entry name" value="Colicin E immunity proteins"/>
    <property type="match status" value="1"/>
</dbReference>
<keyword evidence="2" id="KW-0079">Bacteriocin immunity</keyword>
<dbReference type="InterPro" id="IPR035900">
    <property type="entry name" value="Colicin_E_sf"/>
</dbReference>
<name>A0A379S6W6_SALER</name>
<dbReference type="EMBL" id="DAAGTC010000021">
    <property type="protein sequence ID" value="HAB4462938.1"/>
    <property type="molecule type" value="Genomic_DNA"/>
</dbReference>
<dbReference type="EMBL" id="UGWZ01000001">
    <property type="protein sequence ID" value="SUG16543.1"/>
    <property type="molecule type" value="Genomic_DNA"/>
</dbReference>
<accession>A0A379S6W6</accession>
<dbReference type="Proteomes" id="UP000839688">
    <property type="component" value="Unassembled WGS sequence"/>
</dbReference>
<proteinExistence type="inferred from homology"/>